<name>A0ABP3Y1T8_9FLAO</name>
<proteinExistence type="predicted"/>
<dbReference type="EMBL" id="BAAAFH010000003">
    <property type="protein sequence ID" value="GAA0874698.1"/>
    <property type="molecule type" value="Genomic_DNA"/>
</dbReference>
<evidence type="ECO:0000313" key="3">
    <source>
        <dbReference type="Proteomes" id="UP001501126"/>
    </source>
</evidence>
<dbReference type="Pfam" id="PF02014">
    <property type="entry name" value="Reeler"/>
    <property type="match status" value="1"/>
</dbReference>
<accession>A0ABP3Y1T8</accession>
<protein>
    <recommendedName>
        <fullName evidence="1">Reelin domain-containing protein</fullName>
    </recommendedName>
</protein>
<feature type="domain" description="Reelin" evidence="1">
    <location>
        <begin position="68"/>
        <end position="157"/>
    </location>
</feature>
<reference evidence="3" key="1">
    <citation type="journal article" date="2019" name="Int. J. Syst. Evol. Microbiol.">
        <title>The Global Catalogue of Microorganisms (GCM) 10K type strain sequencing project: providing services to taxonomists for standard genome sequencing and annotation.</title>
        <authorList>
            <consortium name="The Broad Institute Genomics Platform"/>
            <consortium name="The Broad Institute Genome Sequencing Center for Infectious Disease"/>
            <person name="Wu L."/>
            <person name="Ma J."/>
        </authorList>
    </citation>
    <scope>NUCLEOTIDE SEQUENCE [LARGE SCALE GENOMIC DNA]</scope>
    <source>
        <strain evidence="3">JCM 16083</strain>
    </source>
</reference>
<evidence type="ECO:0000259" key="1">
    <source>
        <dbReference type="Pfam" id="PF02014"/>
    </source>
</evidence>
<keyword evidence="3" id="KW-1185">Reference proteome</keyword>
<gene>
    <name evidence="2" type="ORF">GCM10009118_11060</name>
</gene>
<sequence length="279" mass="29953">MIVANEWSLEQVSNFNSTGYHKLNAAGASAGNTGAPGESNCAACHAGVSNPIMDGGTANNLDWGTDAVYTPGNTYSVTLTFNEGSSKNGFQLTALKNSDNTKAGDIIVTDDTKTKTLSSFSGRQYLSHKSAGTGVNEWSFEWTAPATDEGPVTFYVATNKTNANGQNSGDAIYLSQFTFNSPGSSAFIPEYEKIASSLAINYNAAKAQIEIQFTAEEQEEVYASVHSVNGQEMYAEKLGSTYPGENQRSFSLRSNNDEILIVQIFIGNKVFSKKLFVNN</sequence>
<dbReference type="CDD" id="cd08544">
    <property type="entry name" value="Reeler"/>
    <property type="match status" value="1"/>
</dbReference>
<evidence type="ECO:0000313" key="2">
    <source>
        <dbReference type="EMBL" id="GAA0874698.1"/>
    </source>
</evidence>
<dbReference type="Proteomes" id="UP001501126">
    <property type="component" value="Unassembled WGS sequence"/>
</dbReference>
<dbReference type="Gene3D" id="2.60.40.4060">
    <property type="entry name" value="Reeler domain"/>
    <property type="match status" value="1"/>
</dbReference>
<dbReference type="NCBIfam" id="NF041895">
    <property type="entry name" value="choice_anch_V"/>
    <property type="match status" value="1"/>
</dbReference>
<dbReference type="InterPro" id="IPR042307">
    <property type="entry name" value="Reeler_sf"/>
</dbReference>
<dbReference type="InterPro" id="IPR002861">
    <property type="entry name" value="Reeler_dom"/>
</dbReference>
<organism evidence="2 3">
    <name type="scientific">Wandonia haliotis</name>
    <dbReference type="NCBI Taxonomy" id="574963"/>
    <lineage>
        <taxon>Bacteria</taxon>
        <taxon>Pseudomonadati</taxon>
        <taxon>Bacteroidota</taxon>
        <taxon>Flavobacteriia</taxon>
        <taxon>Flavobacteriales</taxon>
        <taxon>Crocinitomicaceae</taxon>
        <taxon>Wandonia</taxon>
    </lineage>
</organism>
<comment type="caution">
    <text evidence="2">The sequence shown here is derived from an EMBL/GenBank/DDBJ whole genome shotgun (WGS) entry which is preliminary data.</text>
</comment>